<accession>A0AAW3NDW4</accession>
<dbReference type="Proteomes" id="UP000056732">
    <property type="component" value="Unassembled WGS sequence"/>
</dbReference>
<sequence>MPVFAPSPTSDPNPKPVQTIYLAQGRQMPLHAALETLATSTDRELIAMCISHYSGYVREASINRAVELGGSEFLEPIAKRVNDWVPVVRNAATDALNTLLATVAAVHFVALLPGLRDLLSATRIDHSAWLLGFEKRIVHAGGAEAIITAMASADFRLKRTAYLLAIDHQLLPLADLVERALRSGDIMTAQRAVALLERVPMQDREWCIELAAASPFGPVRYAAFRYVTSDRLDADQEPFLWRAIFDAQGSLRSAAARLLDERGRDVAGRCIAMLESGKLSGTQIRAGLSLLAERRAPEATAILEKFSGDPRAHLRAHAVVLLARLTPSLKDEIAARALLDPARRVRKAGVRQCALGAFVSLEQIETMLARHGDRYAALAICARNPWDYLACLVLVAEHRTPSEGADDDLAFALRKWIDNSISAWTKPGAQHRQILSRPNAGSRLVELARDRHQALRDLLREAGIEM</sequence>
<evidence type="ECO:0000313" key="2">
    <source>
        <dbReference type="Proteomes" id="UP000056732"/>
    </source>
</evidence>
<dbReference type="AlphaFoldDB" id="A0AAW3NDW4"/>
<dbReference type="SUPFAM" id="SSF48371">
    <property type="entry name" value="ARM repeat"/>
    <property type="match status" value="1"/>
</dbReference>
<reference evidence="1 2" key="1">
    <citation type="submission" date="2015-11" db="EMBL/GenBank/DDBJ databases">
        <title>Expanding the genomic diversity of Burkholderia species for the development of highly accurate diagnostics.</title>
        <authorList>
            <person name="Sahl J."/>
            <person name="Keim P."/>
            <person name="Wagner D."/>
        </authorList>
    </citation>
    <scope>NUCLEOTIDE SEQUENCE [LARGE SCALE GENOMIC DNA]</scope>
    <source>
        <strain evidence="1 2">MSMB1137WGS</strain>
    </source>
</reference>
<evidence type="ECO:0008006" key="3">
    <source>
        <dbReference type="Google" id="ProtNLM"/>
    </source>
</evidence>
<organism evidence="1 2">
    <name type="scientific">Burkholderia ubonensis</name>
    <dbReference type="NCBI Taxonomy" id="101571"/>
    <lineage>
        <taxon>Bacteria</taxon>
        <taxon>Pseudomonadati</taxon>
        <taxon>Pseudomonadota</taxon>
        <taxon>Betaproteobacteria</taxon>
        <taxon>Burkholderiales</taxon>
        <taxon>Burkholderiaceae</taxon>
        <taxon>Burkholderia</taxon>
        <taxon>Burkholderia cepacia complex</taxon>
    </lineage>
</organism>
<proteinExistence type="predicted"/>
<name>A0AAW3NDW4_9BURK</name>
<evidence type="ECO:0000313" key="1">
    <source>
        <dbReference type="EMBL" id="KVT54307.1"/>
    </source>
</evidence>
<dbReference type="EMBL" id="LPDO01000067">
    <property type="protein sequence ID" value="KVT54307.1"/>
    <property type="molecule type" value="Genomic_DNA"/>
</dbReference>
<dbReference type="InterPro" id="IPR016024">
    <property type="entry name" value="ARM-type_fold"/>
</dbReference>
<comment type="caution">
    <text evidence="1">The sequence shown here is derived from an EMBL/GenBank/DDBJ whole genome shotgun (WGS) entry which is preliminary data.</text>
</comment>
<gene>
    <name evidence="1" type="ORF">WK53_05485</name>
</gene>
<protein>
    <recommendedName>
        <fullName evidence="3">HEAT repeat domain-containing protein</fullName>
    </recommendedName>
</protein>